<dbReference type="GO" id="GO:0052689">
    <property type="term" value="F:carboxylic ester hydrolase activity"/>
    <property type="evidence" value="ECO:0007669"/>
    <property type="project" value="UniProtKB-ARBA"/>
</dbReference>
<dbReference type="InterPro" id="IPR002925">
    <property type="entry name" value="Dienelactn_hydro"/>
</dbReference>
<feature type="domain" description="Dienelactone hydrolase" evidence="4">
    <location>
        <begin position="41"/>
        <end position="277"/>
    </location>
</feature>
<dbReference type="Gene3D" id="3.40.50.1820">
    <property type="entry name" value="alpha/beta hydrolase"/>
    <property type="match status" value="1"/>
</dbReference>
<feature type="signal peptide" evidence="3">
    <location>
        <begin position="1"/>
        <end position="21"/>
    </location>
</feature>
<dbReference type="Proteomes" id="UP000050863">
    <property type="component" value="Unassembled WGS sequence"/>
</dbReference>
<reference evidence="5 6" key="1">
    <citation type="submission" date="2014-03" db="EMBL/GenBank/DDBJ databases">
        <title>Bradyrhizobium valentinum sp. nov., isolated from effective nodules of Lupinus mariae-josephae, a lupine endemic of basic-lime soils in Eastern Spain.</title>
        <authorList>
            <person name="Duran D."/>
            <person name="Rey L."/>
            <person name="Navarro A."/>
            <person name="Busquets A."/>
            <person name="Imperial J."/>
            <person name="Ruiz-Argueso T."/>
        </authorList>
    </citation>
    <scope>NUCLEOTIDE SEQUENCE [LARGE SCALE GENOMIC DNA]</scope>
    <source>
        <strain evidence="5 6">PAC68</strain>
    </source>
</reference>
<feature type="compositionally biased region" description="Polar residues" evidence="2">
    <location>
        <begin position="269"/>
        <end position="278"/>
    </location>
</feature>
<evidence type="ECO:0000256" key="3">
    <source>
        <dbReference type="SAM" id="SignalP"/>
    </source>
</evidence>
<evidence type="ECO:0000259" key="4">
    <source>
        <dbReference type="Pfam" id="PF01738"/>
    </source>
</evidence>
<dbReference type="EMBL" id="LLXZ01000078">
    <property type="protein sequence ID" value="KRR09024.1"/>
    <property type="molecule type" value="Genomic_DNA"/>
</dbReference>
<dbReference type="InterPro" id="IPR050261">
    <property type="entry name" value="FrsA_esterase"/>
</dbReference>
<dbReference type="Pfam" id="PF01738">
    <property type="entry name" value="DLH"/>
    <property type="match status" value="1"/>
</dbReference>
<dbReference type="AlphaFoldDB" id="A0A0R3LWG6"/>
<evidence type="ECO:0000313" key="6">
    <source>
        <dbReference type="Proteomes" id="UP000050863"/>
    </source>
</evidence>
<dbReference type="InterPro" id="IPR029058">
    <property type="entry name" value="AB_hydrolase_fold"/>
</dbReference>
<dbReference type="SUPFAM" id="SSF53474">
    <property type="entry name" value="alpha/beta-Hydrolases"/>
    <property type="match status" value="1"/>
</dbReference>
<feature type="chain" id="PRO_5006443476" evidence="3">
    <location>
        <begin position="22"/>
        <end position="278"/>
    </location>
</feature>
<feature type="compositionally biased region" description="Basic and acidic residues" evidence="2">
    <location>
        <begin position="253"/>
        <end position="268"/>
    </location>
</feature>
<organism evidence="5 6">
    <name type="scientific">Bradyrhizobium jicamae</name>
    <dbReference type="NCBI Taxonomy" id="280332"/>
    <lineage>
        <taxon>Bacteria</taxon>
        <taxon>Pseudomonadati</taxon>
        <taxon>Pseudomonadota</taxon>
        <taxon>Alphaproteobacteria</taxon>
        <taxon>Hyphomicrobiales</taxon>
        <taxon>Nitrobacteraceae</taxon>
        <taxon>Bradyrhizobium</taxon>
    </lineage>
</organism>
<proteinExistence type="predicted"/>
<feature type="region of interest" description="Disordered" evidence="2">
    <location>
        <begin position="253"/>
        <end position="278"/>
    </location>
</feature>
<keyword evidence="3" id="KW-0732">Signal</keyword>
<evidence type="ECO:0000256" key="1">
    <source>
        <dbReference type="ARBA" id="ARBA00022801"/>
    </source>
</evidence>
<evidence type="ECO:0000256" key="2">
    <source>
        <dbReference type="SAM" id="MobiDB-lite"/>
    </source>
</evidence>
<name>A0A0R3LWG6_9BRAD</name>
<evidence type="ECO:0000313" key="5">
    <source>
        <dbReference type="EMBL" id="KRR09024.1"/>
    </source>
</evidence>
<accession>A0A0R3LWG6</accession>
<keyword evidence="1 5" id="KW-0378">Hydrolase</keyword>
<dbReference type="PANTHER" id="PTHR22946:SF9">
    <property type="entry name" value="POLYKETIDE TRANSFERASE AF380"/>
    <property type="match status" value="1"/>
</dbReference>
<protein>
    <submittedName>
        <fullName evidence="5">Dienelactone hydrolase</fullName>
    </submittedName>
</protein>
<dbReference type="PANTHER" id="PTHR22946">
    <property type="entry name" value="DIENELACTONE HYDROLASE DOMAIN-CONTAINING PROTEIN-RELATED"/>
    <property type="match status" value="1"/>
</dbReference>
<dbReference type="RefSeq" id="WP_057835601.1">
    <property type="nucleotide sequence ID" value="NZ_LLXZ01000078.1"/>
</dbReference>
<comment type="caution">
    <text evidence="5">The sequence shown here is derived from an EMBL/GenBank/DDBJ whole genome shotgun (WGS) entry which is preliminary data.</text>
</comment>
<gene>
    <name evidence="5" type="ORF">CQ12_38575</name>
</gene>
<keyword evidence="6" id="KW-1185">Reference proteome</keyword>
<sequence>MRFLSAALSLTLLVATCTANAAPLPTPRQVDIPAAASLTLHAQLYKPDGDGPFPTVIALHGCGGLSGQSEPVQPRYRDWAEQLLKTGHAVLLPDSYGSRELGPQCQVKERRVLARRERVADINATRQWLLQQSWAARDRISLIGWANGASAVLWAVRPQSLLRSAEPDFRSAIAFYPDCRISSGLGWSTRVPTLLLIGAKDDVSSPSACRQVVEGARGRSALARIVVYPGAAHDFDRANLPLRAITGTDAALPERGHIGTDAEARKDSQQQVTEWLAR</sequence>
<dbReference type="OrthoDB" id="3647650at2"/>
<dbReference type="STRING" id="280332.CQ12_38575"/>